<accession>J8EAG6</accession>
<dbReference type="GO" id="GO:0043597">
    <property type="term" value="C:cytoplasmic replication fork"/>
    <property type="evidence" value="ECO:0007669"/>
    <property type="project" value="TreeGrafter"/>
</dbReference>
<sequence>MFKLEHLPLIYQPAYKVKQENVEQLQILVKLLQRHDVDHTVNICDAEREGELIYREVYEYAGVNKKQSRVYKSSYEAAELEAALNRLESASKYDGLAYSAKVRQYLDYLLGMNITRGCTTEFAQNKFLLSSGRVQMCLLNEIRQRELAIENYREQSYYGSGAKR</sequence>
<evidence type="ECO:0000256" key="1">
    <source>
        <dbReference type="ARBA" id="ARBA00023235"/>
    </source>
</evidence>
<evidence type="ECO:0000256" key="2">
    <source>
        <dbReference type="ARBA" id="ARBA00030003"/>
    </source>
</evidence>
<dbReference type="PANTHER" id="PTHR11390:SF21">
    <property type="entry name" value="DNA TOPOISOMERASE 3-ALPHA"/>
    <property type="match status" value="1"/>
</dbReference>
<evidence type="ECO:0000313" key="7">
    <source>
        <dbReference type="EMBL" id="EJQ93991.1"/>
    </source>
</evidence>
<evidence type="ECO:0000256" key="5">
    <source>
        <dbReference type="ARBA" id="ARBA00032877"/>
    </source>
</evidence>
<dbReference type="PANTHER" id="PTHR11390">
    <property type="entry name" value="PROKARYOTIC DNA TOPOISOMERASE"/>
    <property type="match status" value="1"/>
</dbReference>
<dbReference type="PATRIC" id="fig|1053219.3.peg.5259"/>
<dbReference type="EMBL" id="AHEN01000048">
    <property type="protein sequence ID" value="EJQ93991.1"/>
    <property type="molecule type" value="Genomic_DNA"/>
</dbReference>
<evidence type="ECO:0000256" key="3">
    <source>
        <dbReference type="ARBA" id="ARBA00031985"/>
    </source>
</evidence>
<keyword evidence="1 7" id="KW-0413">Isomerase</keyword>
<dbReference type="Gene3D" id="1.10.460.10">
    <property type="entry name" value="Topoisomerase I, domain 2"/>
    <property type="match status" value="1"/>
</dbReference>
<dbReference type="GO" id="GO:0006281">
    <property type="term" value="P:DNA repair"/>
    <property type="evidence" value="ECO:0007669"/>
    <property type="project" value="TreeGrafter"/>
</dbReference>
<organism evidence="7 8">
    <name type="scientific">Bacillus cereus MC67</name>
    <dbReference type="NCBI Taxonomy" id="1053219"/>
    <lineage>
        <taxon>Bacteria</taxon>
        <taxon>Bacillati</taxon>
        <taxon>Bacillota</taxon>
        <taxon>Bacilli</taxon>
        <taxon>Bacillales</taxon>
        <taxon>Bacillaceae</taxon>
        <taxon>Bacillus</taxon>
        <taxon>Bacillus cereus group</taxon>
    </lineage>
</organism>
<dbReference type="AlphaFoldDB" id="J8EAG6"/>
<dbReference type="Proteomes" id="UP000006997">
    <property type="component" value="Unassembled WGS sequence"/>
</dbReference>
<dbReference type="InterPro" id="IPR013824">
    <property type="entry name" value="Topo_IA_cen_sub1"/>
</dbReference>
<feature type="domain" description="Topo IA-type catalytic" evidence="6">
    <location>
        <begin position="93"/>
        <end position="164"/>
    </location>
</feature>
<evidence type="ECO:0000256" key="4">
    <source>
        <dbReference type="ARBA" id="ARBA00032235"/>
    </source>
</evidence>
<dbReference type="GO" id="GO:0006310">
    <property type="term" value="P:DNA recombination"/>
    <property type="evidence" value="ECO:0007669"/>
    <property type="project" value="TreeGrafter"/>
</dbReference>
<dbReference type="PROSITE" id="PS52039">
    <property type="entry name" value="TOPO_IA_2"/>
    <property type="match status" value="1"/>
</dbReference>
<gene>
    <name evidence="7" type="ORF">II3_05141</name>
</gene>
<dbReference type="HOGENOM" id="CLU_1615659_0_0_9"/>
<dbReference type="InterPro" id="IPR000380">
    <property type="entry name" value="Topo_IA"/>
</dbReference>
<proteinExistence type="predicted"/>
<dbReference type="Pfam" id="PF01131">
    <property type="entry name" value="Topoisom_bac"/>
    <property type="match status" value="1"/>
</dbReference>
<protein>
    <recommendedName>
        <fullName evidence="5">Omega-protein</fullName>
    </recommendedName>
    <alternativeName>
        <fullName evidence="4">Relaxing enzyme</fullName>
    </alternativeName>
    <alternativeName>
        <fullName evidence="2">Swivelase</fullName>
    </alternativeName>
    <alternativeName>
        <fullName evidence="3">Untwisting enzyme</fullName>
    </alternativeName>
</protein>
<name>J8EAG6_BACCE</name>
<dbReference type="GO" id="GO:0003677">
    <property type="term" value="F:DNA binding"/>
    <property type="evidence" value="ECO:0007669"/>
    <property type="project" value="InterPro"/>
</dbReference>
<dbReference type="SUPFAM" id="SSF56712">
    <property type="entry name" value="Prokaryotic type I DNA topoisomerase"/>
    <property type="match status" value="1"/>
</dbReference>
<dbReference type="InterPro" id="IPR003601">
    <property type="entry name" value="Topo_IA_2"/>
</dbReference>
<reference evidence="7 8" key="1">
    <citation type="submission" date="2012-04" db="EMBL/GenBank/DDBJ databases">
        <title>The Genome Sequence of Bacillus cereus MC67.</title>
        <authorList>
            <consortium name="The Broad Institute Genome Sequencing Platform"/>
            <consortium name="The Broad Institute Genome Sequencing Center for Infectious Disease"/>
            <person name="Feldgarden M."/>
            <person name="Van der Auwera G.A."/>
            <person name="Mahillon J."/>
            <person name="Duprez V."/>
            <person name="Timmery S."/>
            <person name="Mattelet C."/>
            <person name="Dierick K."/>
            <person name="Sun M."/>
            <person name="Yu Z."/>
            <person name="Zhu L."/>
            <person name="Hu X."/>
            <person name="Shank E.B."/>
            <person name="Swiecicka I."/>
            <person name="Hansen B.M."/>
            <person name="Andrup L."/>
            <person name="Young S.K."/>
            <person name="Zeng Q."/>
            <person name="Gargeya S."/>
            <person name="Fitzgerald M."/>
            <person name="Haas B."/>
            <person name="Abouelleil A."/>
            <person name="Alvarado L."/>
            <person name="Arachchi H.M."/>
            <person name="Berlin A."/>
            <person name="Chapman S.B."/>
            <person name="Goldberg J."/>
            <person name="Griggs A."/>
            <person name="Gujja S."/>
            <person name="Hansen M."/>
            <person name="Howarth C."/>
            <person name="Imamovic A."/>
            <person name="Larimer J."/>
            <person name="McCowen C."/>
            <person name="Montmayeur A."/>
            <person name="Murphy C."/>
            <person name="Neiman D."/>
            <person name="Pearson M."/>
            <person name="Priest M."/>
            <person name="Roberts A."/>
            <person name="Saif S."/>
            <person name="Shea T."/>
            <person name="Sisk P."/>
            <person name="Sykes S."/>
            <person name="Wortman J."/>
            <person name="Nusbaum C."/>
            <person name="Birren B."/>
        </authorList>
    </citation>
    <scope>NUCLEOTIDE SEQUENCE [LARGE SCALE GENOMIC DNA]</scope>
    <source>
        <strain evidence="7 8">MC67</strain>
    </source>
</reference>
<dbReference type="Gene3D" id="3.40.50.140">
    <property type="match status" value="1"/>
</dbReference>
<dbReference type="InterPro" id="IPR023405">
    <property type="entry name" value="Topo_IA_core_domain"/>
</dbReference>
<evidence type="ECO:0000313" key="8">
    <source>
        <dbReference type="Proteomes" id="UP000006997"/>
    </source>
</evidence>
<evidence type="ECO:0000259" key="6">
    <source>
        <dbReference type="PROSITE" id="PS52039"/>
    </source>
</evidence>
<dbReference type="GO" id="GO:0006265">
    <property type="term" value="P:DNA topological change"/>
    <property type="evidence" value="ECO:0007669"/>
    <property type="project" value="InterPro"/>
</dbReference>
<dbReference type="InterPro" id="IPR013497">
    <property type="entry name" value="Topo_IA_cen"/>
</dbReference>
<dbReference type="GO" id="GO:0003917">
    <property type="term" value="F:DNA topoisomerase type I (single strand cut, ATP-independent) activity"/>
    <property type="evidence" value="ECO:0007669"/>
    <property type="project" value="InterPro"/>
</dbReference>
<dbReference type="SMART" id="SM00436">
    <property type="entry name" value="TOP1Bc"/>
    <property type="match status" value="1"/>
</dbReference>
<comment type="caution">
    <text evidence="7">The sequence shown here is derived from an EMBL/GenBank/DDBJ whole genome shotgun (WGS) entry which is preliminary data.</text>
</comment>